<dbReference type="GO" id="GO:0008270">
    <property type="term" value="F:zinc ion binding"/>
    <property type="evidence" value="ECO:0007669"/>
    <property type="project" value="UniProtKB-KW"/>
</dbReference>
<evidence type="ECO:0000256" key="1">
    <source>
        <dbReference type="ARBA" id="ARBA00004123"/>
    </source>
</evidence>
<keyword evidence="4" id="KW-0862">Zinc</keyword>
<dbReference type="Pfam" id="PF02892">
    <property type="entry name" value="zf-BED"/>
    <property type="match status" value="1"/>
</dbReference>
<dbReference type="InterPro" id="IPR007021">
    <property type="entry name" value="DUF659"/>
</dbReference>
<evidence type="ECO:0000256" key="7">
    <source>
        <dbReference type="ARBA" id="ARBA00023163"/>
    </source>
</evidence>
<feature type="compositionally biased region" description="Polar residues" evidence="10">
    <location>
        <begin position="483"/>
        <end position="500"/>
    </location>
</feature>
<dbReference type="Proteomes" id="UP001160148">
    <property type="component" value="Unassembled WGS sequence"/>
</dbReference>
<dbReference type="SUPFAM" id="SSF140996">
    <property type="entry name" value="Hermes dimerisation domain"/>
    <property type="match status" value="1"/>
</dbReference>
<evidence type="ECO:0000256" key="5">
    <source>
        <dbReference type="ARBA" id="ARBA00023015"/>
    </source>
</evidence>
<feature type="domain" description="BED-type" evidence="11">
    <location>
        <begin position="2"/>
        <end position="52"/>
    </location>
</feature>
<keyword evidence="6" id="KW-0238">DNA-binding</keyword>
<keyword evidence="13" id="KW-1185">Reference proteome</keyword>
<gene>
    <name evidence="12" type="ORF">MEUPH1_LOCUS21676</name>
</gene>
<keyword evidence="2" id="KW-0479">Metal-binding</keyword>
<protein>
    <recommendedName>
        <fullName evidence="11">BED-type domain-containing protein</fullName>
    </recommendedName>
</protein>
<dbReference type="InterPro" id="IPR003656">
    <property type="entry name" value="Znf_BED"/>
</dbReference>
<dbReference type="InterPro" id="IPR036236">
    <property type="entry name" value="Znf_C2H2_sf"/>
</dbReference>
<dbReference type="EMBL" id="CARXXK010000004">
    <property type="protein sequence ID" value="CAI6367175.1"/>
    <property type="molecule type" value="Genomic_DNA"/>
</dbReference>
<evidence type="ECO:0000313" key="12">
    <source>
        <dbReference type="EMBL" id="CAI6367175.1"/>
    </source>
</evidence>
<evidence type="ECO:0000256" key="6">
    <source>
        <dbReference type="ARBA" id="ARBA00023125"/>
    </source>
</evidence>
<comment type="subcellular location">
    <subcellularLocation>
        <location evidence="1">Nucleus</location>
    </subcellularLocation>
</comment>
<dbReference type="SMART" id="SM00614">
    <property type="entry name" value="ZnF_BED"/>
    <property type="match status" value="1"/>
</dbReference>
<dbReference type="InterPro" id="IPR012337">
    <property type="entry name" value="RNaseH-like_sf"/>
</dbReference>
<dbReference type="PROSITE" id="PS50808">
    <property type="entry name" value="ZF_BED"/>
    <property type="match status" value="1"/>
</dbReference>
<evidence type="ECO:0000256" key="8">
    <source>
        <dbReference type="ARBA" id="ARBA00023242"/>
    </source>
</evidence>
<evidence type="ECO:0000256" key="4">
    <source>
        <dbReference type="ARBA" id="ARBA00022833"/>
    </source>
</evidence>
<feature type="region of interest" description="Disordered" evidence="10">
    <location>
        <begin position="483"/>
        <end position="502"/>
    </location>
</feature>
<dbReference type="GO" id="GO:0003677">
    <property type="term" value="F:DNA binding"/>
    <property type="evidence" value="ECO:0007669"/>
    <property type="project" value="UniProtKB-KW"/>
</dbReference>
<dbReference type="AlphaFoldDB" id="A0AAV0XFE1"/>
<dbReference type="GO" id="GO:0009791">
    <property type="term" value="P:post-embryonic development"/>
    <property type="evidence" value="ECO:0007669"/>
    <property type="project" value="UniProtKB-ARBA"/>
</dbReference>
<keyword evidence="5" id="KW-0805">Transcription regulation</keyword>
<evidence type="ECO:0000256" key="10">
    <source>
        <dbReference type="SAM" id="MobiDB-lite"/>
    </source>
</evidence>
<name>A0AAV0XFE1_9HEMI</name>
<dbReference type="InterPro" id="IPR008906">
    <property type="entry name" value="HATC_C_dom"/>
</dbReference>
<accession>A0AAV0XFE1</accession>
<dbReference type="PANTHER" id="PTHR46481:SF10">
    <property type="entry name" value="ZINC FINGER BED DOMAIN-CONTAINING PROTEIN 39"/>
    <property type="match status" value="1"/>
</dbReference>
<dbReference type="InterPro" id="IPR052035">
    <property type="entry name" value="ZnF_BED_domain_contain"/>
</dbReference>
<dbReference type="PANTHER" id="PTHR46481">
    <property type="entry name" value="ZINC FINGER BED DOMAIN-CONTAINING PROTEIN 4"/>
    <property type="match status" value="1"/>
</dbReference>
<evidence type="ECO:0000256" key="9">
    <source>
        <dbReference type="PROSITE-ProRule" id="PRU00027"/>
    </source>
</evidence>
<comment type="caution">
    <text evidence="12">The sequence shown here is derived from an EMBL/GenBank/DDBJ whole genome shotgun (WGS) entry which is preliminary data.</text>
</comment>
<evidence type="ECO:0000259" key="11">
    <source>
        <dbReference type="PROSITE" id="PS50808"/>
    </source>
</evidence>
<keyword evidence="3 9" id="KW-0863">Zinc-finger</keyword>
<evidence type="ECO:0000256" key="3">
    <source>
        <dbReference type="ARBA" id="ARBA00022771"/>
    </source>
</evidence>
<keyword evidence="7" id="KW-0804">Transcription</keyword>
<proteinExistence type="predicted"/>
<reference evidence="12 13" key="1">
    <citation type="submission" date="2023-01" db="EMBL/GenBank/DDBJ databases">
        <authorList>
            <person name="Whitehead M."/>
        </authorList>
    </citation>
    <scope>NUCLEOTIDE SEQUENCE [LARGE SCALE GENOMIC DNA]</scope>
</reference>
<dbReference type="GO" id="GO:0046983">
    <property type="term" value="F:protein dimerization activity"/>
    <property type="evidence" value="ECO:0007669"/>
    <property type="project" value="InterPro"/>
</dbReference>
<evidence type="ECO:0000313" key="13">
    <source>
        <dbReference type="Proteomes" id="UP001160148"/>
    </source>
</evidence>
<dbReference type="SUPFAM" id="SSF53098">
    <property type="entry name" value="Ribonuclease H-like"/>
    <property type="match status" value="1"/>
</dbReference>
<evidence type="ECO:0000256" key="2">
    <source>
        <dbReference type="ARBA" id="ARBA00022723"/>
    </source>
</evidence>
<keyword evidence="8" id="KW-0539">Nucleus</keyword>
<dbReference type="Pfam" id="PF04937">
    <property type="entry name" value="DUF659"/>
    <property type="match status" value="1"/>
</dbReference>
<dbReference type="SUPFAM" id="SSF57667">
    <property type="entry name" value="beta-beta-alpha zinc fingers"/>
    <property type="match status" value="1"/>
</dbReference>
<dbReference type="Pfam" id="PF05699">
    <property type="entry name" value="Dimer_Tnp_hAT"/>
    <property type="match status" value="1"/>
</dbReference>
<dbReference type="GO" id="GO:0005634">
    <property type="term" value="C:nucleus"/>
    <property type="evidence" value="ECO:0007669"/>
    <property type="project" value="UniProtKB-SubCell"/>
</dbReference>
<organism evidence="12 13">
    <name type="scientific">Macrosiphum euphorbiae</name>
    <name type="common">potato aphid</name>
    <dbReference type="NCBI Taxonomy" id="13131"/>
    <lineage>
        <taxon>Eukaryota</taxon>
        <taxon>Metazoa</taxon>
        <taxon>Ecdysozoa</taxon>
        <taxon>Arthropoda</taxon>
        <taxon>Hexapoda</taxon>
        <taxon>Insecta</taxon>
        <taxon>Pterygota</taxon>
        <taxon>Neoptera</taxon>
        <taxon>Paraneoptera</taxon>
        <taxon>Hemiptera</taxon>
        <taxon>Sternorrhyncha</taxon>
        <taxon>Aphidomorpha</taxon>
        <taxon>Aphidoidea</taxon>
        <taxon>Aphididae</taxon>
        <taxon>Macrosiphini</taxon>
        <taxon>Macrosiphum</taxon>
    </lineage>
</organism>
<sequence>MPRISPVWRHFDKVNKTLATCKICGETVQTAGNTTNMRQHLVNIHNVTLDGKPKSILEPEKVDDSEDLVNTPGVKRKRVNIQPSIKDSLSFCTSMTSGSKSGEITNALVYYITKDNQPFSTVENCGFKHFMKVICPLYEVPSRNTIKNKIDEKYKYLANKFKEKLNQTNNFTLTTDIWSDLSMKSYLGITIHFLEGIQFVSGTLGVYELNESHTSEYISRMFENCLSEWNISQNQIIAVVTDNGSNIKKAAQATFSVDKYIPCIAHTINLIAEKSISGTNNLSYLLQKVRSIVKFIKNSTIVSDELRKCQTNEGKSEGQLQKTILDVKTRWNSVYYMVERFLKLSSMISGILLTKPNAPDMLTGRELNDLKGICALLHPLENLTTKMSGEKYAVNSTDIPLLNCVKSATESIIVESDICIDLQKNILSEIHRRFKDIEKFNDFPLATLLDPRFKNVHFKNPVNCQAAIDGIKNMLQLQLPQPSNLEDQASTSHAEQVDSNNGKKDSFDLWAYHSAIATSQIQRRTQPISQEIYEYLQKPVVPVNSNPLEVWEVLKTMHPNLYTIVKEKLSIIATSVPSERLFSKAGATISKSRNRLIAITVNKKPTL</sequence>